<feature type="transmembrane region" description="Helical" evidence="1">
    <location>
        <begin position="21"/>
        <end position="38"/>
    </location>
</feature>
<sequence>MLHFKILLIQEIDVVRRRFQMSTLYVDCMVFFSQYSFVRCKRSNGISKFLSAFHYYTALFFPPFFSFLIYKDVCIHQFRFLSCELNQCGFSGFDTNFLIPLLW</sequence>
<reference evidence="3" key="1">
    <citation type="submission" date="2016-06" db="EMBL/GenBank/DDBJ databases">
        <title>Parallel loss of symbiosis genes in relatives of nitrogen-fixing non-legume Parasponia.</title>
        <authorList>
            <person name="Van Velzen R."/>
            <person name="Holmer R."/>
            <person name="Bu F."/>
            <person name="Rutten L."/>
            <person name="Van Zeijl A."/>
            <person name="Liu W."/>
            <person name="Santuari L."/>
            <person name="Cao Q."/>
            <person name="Sharma T."/>
            <person name="Shen D."/>
            <person name="Roswanjaya Y."/>
            <person name="Wardhani T."/>
            <person name="Kalhor M.S."/>
            <person name="Jansen J."/>
            <person name="Van den Hoogen J."/>
            <person name="Gungor B."/>
            <person name="Hartog M."/>
            <person name="Hontelez J."/>
            <person name="Verver J."/>
            <person name="Yang W.-C."/>
            <person name="Schijlen E."/>
            <person name="Repin R."/>
            <person name="Schilthuizen M."/>
            <person name="Schranz E."/>
            <person name="Heidstra R."/>
            <person name="Miyata K."/>
            <person name="Fedorova E."/>
            <person name="Kohlen W."/>
            <person name="Bisseling T."/>
            <person name="Smit S."/>
            <person name="Geurts R."/>
        </authorList>
    </citation>
    <scope>NUCLEOTIDE SEQUENCE [LARGE SCALE GENOMIC DNA]</scope>
    <source>
        <strain evidence="3">cv. WU1-14</strain>
    </source>
</reference>
<name>A0A2P5D5F4_PARAD</name>
<dbReference type="OrthoDB" id="10453708at2759"/>
<comment type="caution">
    <text evidence="2">The sequence shown here is derived from an EMBL/GenBank/DDBJ whole genome shotgun (WGS) entry which is preliminary data.</text>
</comment>
<dbReference type="EMBL" id="JXTB01000062">
    <property type="protein sequence ID" value="PON68517.1"/>
    <property type="molecule type" value="Genomic_DNA"/>
</dbReference>
<dbReference type="Proteomes" id="UP000237105">
    <property type="component" value="Unassembled WGS sequence"/>
</dbReference>
<feature type="transmembrane region" description="Helical" evidence="1">
    <location>
        <begin position="53"/>
        <end position="70"/>
    </location>
</feature>
<accession>A0A2P5D5F4</accession>
<evidence type="ECO:0000313" key="2">
    <source>
        <dbReference type="EMBL" id="PON68517.1"/>
    </source>
</evidence>
<gene>
    <name evidence="2" type="ORF">PanWU01x14_094880</name>
</gene>
<organism evidence="2 3">
    <name type="scientific">Parasponia andersonii</name>
    <name type="common">Sponia andersonii</name>
    <dbReference type="NCBI Taxonomy" id="3476"/>
    <lineage>
        <taxon>Eukaryota</taxon>
        <taxon>Viridiplantae</taxon>
        <taxon>Streptophyta</taxon>
        <taxon>Embryophyta</taxon>
        <taxon>Tracheophyta</taxon>
        <taxon>Spermatophyta</taxon>
        <taxon>Magnoliopsida</taxon>
        <taxon>eudicotyledons</taxon>
        <taxon>Gunneridae</taxon>
        <taxon>Pentapetalae</taxon>
        <taxon>rosids</taxon>
        <taxon>fabids</taxon>
        <taxon>Rosales</taxon>
        <taxon>Cannabaceae</taxon>
        <taxon>Parasponia</taxon>
    </lineage>
</organism>
<evidence type="ECO:0000313" key="3">
    <source>
        <dbReference type="Proteomes" id="UP000237105"/>
    </source>
</evidence>
<keyword evidence="1" id="KW-0812">Transmembrane</keyword>
<proteinExistence type="predicted"/>
<dbReference type="AlphaFoldDB" id="A0A2P5D5F4"/>
<keyword evidence="3" id="KW-1185">Reference proteome</keyword>
<protein>
    <submittedName>
        <fullName evidence="2">Uncharacterized protein</fullName>
    </submittedName>
</protein>
<keyword evidence="1" id="KW-0472">Membrane</keyword>
<evidence type="ECO:0000256" key="1">
    <source>
        <dbReference type="SAM" id="Phobius"/>
    </source>
</evidence>
<keyword evidence="1" id="KW-1133">Transmembrane helix</keyword>